<dbReference type="EMBL" id="SPPA01000003">
    <property type="protein sequence ID" value="TFV12941.1"/>
    <property type="molecule type" value="Genomic_DNA"/>
</dbReference>
<organism evidence="1 2">
    <name type="scientific">Muribacter muris</name>
    <dbReference type="NCBI Taxonomy" id="67855"/>
    <lineage>
        <taxon>Bacteria</taxon>
        <taxon>Pseudomonadati</taxon>
        <taxon>Pseudomonadota</taxon>
        <taxon>Gammaproteobacteria</taxon>
        <taxon>Pasteurellales</taxon>
        <taxon>Pasteurellaceae</taxon>
        <taxon>Muribacter</taxon>
    </lineage>
</organism>
<accession>A0A4Y9K484</accession>
<reference evidence="1 2" key="1">
    <citation type="submission" date="2019-03" db="EMBL/GenBank/DDBJ databases">
        <title>Diversity of the mouse oral microbiome.</title>
        <authorList>
            <person name="Joseph S."/>
            <person name="Aduse-Opoku J."/>
            <person name="Curtis M."/>
            <person name="Wade W."/>
            <person name="Hashim A."/>
        </authorList>
    </citation>
    <scope>NUCLEOTIDE SEQUENCE [LARGE SCALE GENOMIC DNA]</scope>
    <source>
        <strain evidence="1 2">WT12</strain>
    </source>
</reference>
<evidence type="ECO:0000313" key="2">
    <source>
        <dbReference type="Proteomes" id="UP000297396"/>
    </source>
</evidence>
<comment type="caution">
    <text evidence="1">The sequence shown here is derived from an EMBL/GenBank/DDBJ whole genome shotgun (WGS) entry which is preliminary data.</text>
</comment>
<name>A0A4Y9K484_9PAST</name>
<gene>
    <name evidence="1" type="ORF">E4T80_01725</name>
</gene>
<dbReference type="Proteomes" id="UP000297396">
    <property type="component" value="Unassembled WGS sequence"/>
</dbReference>
<proteinExistence type="predicted"/>
<sequence>MREKMNSMKVLMGILTASISVIAIVAIAFTVRTFSSPAQTGEELFKQAQQITRDAEKLVIEAISNPEVKFSDVEKQFKKSFSLYKDAFSRGYLPAERKLLQLKMR</sequence>
<dbReference type="RefSeq" id="WP_135054382.1">
    <property type="nucleotide sequence ID" value="NZ_JADGLC010000003.1"/>
</dbReference>
<evidence type="ECO:0000313" key="1">
    <source>
        <dbReference type="EMBL" id="TFV12941.1"/>
    </source>
</evidence>
<protein>
    <submittedName>
        <fullName evidence="1">Uncharacterized protein</fullName>
    </submittedName>
</protein>
<dbReference type="AlphaFoldDB" id="A0A4Y9K484"/>